<protein>
    <recommendedName>
        <fullName evidence="2">Biogenesis of lysosome-related organelles complex 1 subunit 1</fullName>
    </recommendedName>
</protein>
<proteinExistence type="inferred from homology"/>
<dbReference type="GO" id="GO:0031083">
    <property type="term" value="C:BLOC-1 complex"/>
    <property type="evidence" value="ECO:0007669"/>
    <property type="project" value="InterPro"/>
</dbReference>
<dbReference type="OrthoDB" id="20018at2759"/>
<evidence type="ECO:0000256" key="3">
    <source>
        <dbReference type="SAM" id="MobiDB-lite"/>
    </source>
</evidence>
<evidence type="ECO:0000313" key="5">
    <source>
        <dbReference type="Proteomes" id="UP000326950"/>
    </source>
</evidence>
<accession>A0A5N6V4L3</accession>
<feature type="region of interest" description="Disordered" evidence="3">
    <location>
        <begin position="136"/>
        <end position="184"/>
    </location>
</feature>
<evidence type="ECO:0000256" key="1">
    <source>
        <dbReference type="ARBA" id="ARBA00007133"/>
    </source>
</evidence>
<feature type="compositionally biased region" description="Low complexity" evidence="3">
    <location>
        <begin position="15"/>
        <end position="32"/>
    </location>
</feature>
<dbReference type="AlphaFoldDB" id="A0A5N6V4L3"/>
<dbReference type="EMBL" id="ML738597">
    <property type="protein sequence ID" value="KAE8165946.1"/>
    <property type="molecule type" value="Genomic_DNA"/>
</dbReference>
<gene>
    <name evidence="4" type="ORF">BDV40DRAFT_297062</name>
</gene>
<evidence type="ECO:0000256" key="2">
    <source>
        <dbReference type="ARBA" id="ARBA00019577"/>
    </source>
</evidence>
<name>A0A5N6V4L3_ASPTM</name>
<sequence length="184" mass="20064">MSTSPPPPPPPPPTTTTASQTTPTDQTTTTTTLESTDQRTAEAKTAFTASLRSVGANYETALRDRARTLHENSAVLDKQEADVRRATEQLAKQNDQLAKVADQARDGLKEIGDVQNWAELIERDLLIVEETVRLAEEEGEGDSRTLGNGDDRGLEGNGRVNGSGEEVENGDKDGKKGKGWFQWW</sequence>
<reference evidence="4 5" key="1">
    <citation type="submission" date="2019-04" db="EMBL/GenBank/DDBJ databases">
        <title>Friends and foes A comparative genomics study of 23 Aspergillus species from section Flavi.</title>
        <authorList>
            <consortium name="DOE Joint Genome Institute"/>
            <person name="Kjaerbolling I."/>
            <person name="Vesth T."/>
            <person name="Frisvad J.C."/>
            <person name="Nybo J.L."/>
            <person name="Theobald S."/>
            <person name="Kildgaard S."/>
            <person name="Isbrandt T."/>
            <person name="Kuo A."/>
            <person name="Sato A."/>
            <person name="Lyhne E.K."/>
            <person name="Kogle M.E."/>
            <person name="Wiebenga A."/>
            <person name="Kun R.S."/>
            <person name="Lubbers R.J."/>
            <person name="Makela M.R."/>
            <person name="Barry K."/>
            <person name="Chovatia M."/>
            <person name="Clum A."/>
            <person name="Daum C."/>
            <person name="Haridas S."/>
            <person name="He G."/>
            <person name="LaButti K."/>
            <person name="Lipzen A."/>
            <person name="Mondo S."/>
            <person name="Riley R."/>
            <person name="Salamov A."/>
            <person name="Simmons B.A."/>
            <person name="Magnuson J.K."/>
            <person name="Henrissat B."/>
            <person name="Mortensen U.H."/>
            <person name="Larsen T.O."/>
            <person name="Devries R.P."/>
            <person name="Grigoriev I.V."/>
            <person name="Machida M."/>
            <person name="Baker S.E."/>
            <person name="Andersen M.R."/>
        </authorList>
    </citation>
    <scope>NUCLEOTIDE SEQUENCE [LARGE SCALE GENOMIC DNA]</scope>
    <source>
        <strain evidence="4 5">CBS 117626</strain>
    </source>
</reference>
<dbReference type="Pfam" id="PF06320">
    <property type="entry name" value="GCN5L1"/>
    <property type="match status" value="1"/>
</dbReference>
<dbReference type="InterPro" id="IPR009395">
    <property type="entry name" value="BLOC1S1"/>
</dbReference>
<evidence type="ECO:0000313" key="4">
    <source>
        <dbReference type="EMBL" id="KAE8165946.1"/>
    </source>
</evidence>
<feature type="compositionally biased region" description="Pro residues" evidence="3">
    <location>
        <begin position="1"/>
        <end position="14"/>
    </location>
</feature>
<comment type="similarity">
    <text evidence="1">Belongs to the BLOC1S1 family.</text>
</comment>
<feature type="region of interest" description="Disordered" evidence="3">
    <location>
        <begin position="1"/>
        <end position="42"/>
    </location>
</feature>
<dbReference type="GO" id="GO:0016197">
    <property type="term" value="P:endosomal transport"/>
    <property type="evidence" value="ECO:0007669"/>
    <property type="project" value="TreeGrafter"/>
</dbReference>
<dbReference type="PANTHER" id="PTHR13073">
    <property type="entry name" value="BLOC-1 COMPLEX SUBUNIT 1"/>
    <property type="match status" value="1"/>
</dbReference>
<dbReference type="Proteomes" id="UP000326950">
    <property type="component" value="Unassembled WGS sequence"/>
</dbReference>
<dbReference type="PANTHER" id="PTHR13073:SF0">
    <property type="entry name" value="BIOGENESIS OF LYSOSOME-RELATED ORGANELLES COMPLEX 1 SUBUNIT 1"/>
    <property type="match status" value="1"/>
</dbReference>
<keyword evidence="5" id="KW-1185">Reference proteome</keyword>
<organism evidence="4 5">
    <name type="scientific">Aspergillus tamarii</name>
    <dbReference type="NCBI Taxonomy" id="41984"/>
    <lineage>
        <taxon>Eukaryota</taxon>
        <taxon>Fungi</taxon>
        <taxon>Dikarya</taxon>
        <taxon>Ascomycota</taxon>
        <taxon>Pezizomycotina</taxon>
        <taxon>Eurotiomycetes</taxon>
        <taxon>Eurotiomycetidae</taxon>
        <taxon>Eurotiales</taxon>
        <taxon>Aspergillaceae</taxon>
        <taxon>Aspergillus</taxon>
        <taxon>Aspergillus subgen. Circumdati</taxon>
    </lineage>
</organism>